<gene>
    <name evidence="1" type="ORF">BJ138DRAFT_1111701</name>
</gene>
<evidence type="ECO:0000313" key="2">
    <source>
        <dbReference type="Proteomes" id="UP000790377"/>
    </source>
</evidence>
<keyword evidence="2" id="KW-1185">Reference proteome</keyword>
<name>A0ACB8AHZ6_9AGAM</name>
<sequence>MVSSFYSWERQWAQKLQADENELVNFIPAATGTNITMQELAYITESQANIRMVDSLGKGIVFIIAVVEYLDLSRVAPFPAECLTFYVPQGLNSSVQDSFNLSWKLAIVAKALAATALLDTYTAERISVIAEILEITTELLNQATQKKRNDANSRLKLFMLGVNYRFSSIVVDEFVTEKATCQCV</sequence>
<proteinExistence type="predicted"/>
<dbReference type="Proteomes" id="UP000790377">
    <property type="component" value="Unassembled WGS sequence"/>
</dbReference>
<comment type="caution">
    <text evidence="1">The sequence shown here is derived from an EMBL/GenBank/DDBJ whole genome shotgun (WGS) entry which is preliminary data.</text>
</comment>
<protein>
    <submittedName>
        <fullName evidence="1">Uncharacterized protein</fullName>
    </submittedName>
</protein>
<reference evidence="1" key="1">
    <citation type="journal article" date="2021" name="New Phytol.">
        <title>Evolutionary innovations through gain and loss of genes in the ectomycorrhizal Boletales.</title>
        <authorList>
            <person name="Wu G."/>
            <person name="Miyauchi S."/>
            <person name="Morin E."/>
            <person name="Kuo A."/>
            <person name="Drula E."/>
            <person name="Varga T."/>
            <person name="Kohler A."/>
            <person name="Feng B."/>
            <person name="Cao Y."/>
            <person name="Lipzen A."/>
            <person name="Daum C."/>
            <person name="Hundley H."/>
            <person name="Pangilinan J."/>
            <person name="Johnson J."/>
            <person name="Barry K."/>
            <person name="LaButti K."/>
            <person name="Ng V."/>
            <person name="Ahrendt S."/>
            <person name="Min B."/>
            <person name="Choi I.G."/>
            <person name="Park H."/>
            <person name="Plett J.M."/>
            <person name="Magnuson J."/>
            <person name="Spatafora J.W."/>
            <person name="Nagy L.G."/>
            <person name="Henrissat B."/>
            <person name="Grigoriev I.V."/>
            <person name="Yang Z.L."/>
            <person name="Xu J."/>
            <person name="Martin F.M."/>
        </authorList>
    </citation>
    <scope>NUCLEOTIDE SEQUENCE</scope>
    <source>
        <strain evidence="1">ATCC 28755</strain>
    </source>
</reference>
<organism evidence="1 2">
    <name type="scientific">Hygrophoropsis aurantiaca</name>
    <dbReference type="NCBI Taxonomy" id="72124"/>
    <lineage>
        <taxon>Eukaryota</taxon>
        <taxon>Fungi</taxon>
        <taxon>Dikarya</taxon>
        <taxon>Basidiomycota</taxon>
        <taxon>Agaricomycotina</taxon>
        <taxon>Agaricomycetes</taxon>
        <taxon>Agaricomycetidae</taxon>
        <taxon>Boletales</taxon>
        <taxon>Coniophorineae</taxon>
        <taxon>Hygrophoropsidaceae</taxon>
        <taxon>Hygrophoropsis</taxon>
    </lineage>
</organism>
<evidence type="ECO:0000313" key="1">
    <source>
        <dbReference type="EMBL" id="KAH7913161.1"/>
    </source>
</evidence>
<accession>A0ACB8AHZ6</accession>
<dbReference type="EMBL" id="MU267636">
    <property type="protein sequence ID" value="KAH7913161.1"/>
    <property type="molecule type" value="Genomic_DNA"/>
</dbReference>